<dbReference type="FunFam" id="3.30.160.60:FF:000075">
    <property type="entry name" value="Putative zinc finger protein 536"/>
    <property type="match status" value="1"/>
</dbReference>
<evidence type="ECO:0000256" key="4">
    <source>
        <dbReference type="ARBA" id="ARBA00022737"/>
    </source>
</evidence>
<evidence type="ECO:0000259" key="13">
    <source>
        <dbReference type="PROSITE" id="PS50157"/>
    </source>
</evidence>
<evidence type="ECO:0000256" key="1">
    <source>
        <dbReference type="ARBA" id="ARBA00004123"/>
    </source>
</evidence>
<evidence type="ECO:0000256" key="2">
    <source>
        <dbReference type="ARBA" id="ARBA00006991"/>
    </source>
</evidence>
<evidence type="ECO:0000256" key="11">
    <source>
        <dbReference type="PROSITE-ProRule" id="PRU00042"/>
    </source>
</evidence>
<keyword evidence="4" id="KW-0677">Repeat</keyword>
<keyword evidence="5 11" id="KW-0863">Zinc-finger</keyword>
<feature type="compositionally biased region" description="Basic residues" evidence="12">
    <location>
        <begin position="244"/>
        <end position="253"/>
    </location>
</feature>
<feature type="domain" description="C2H2-type" evidence="13">
    <location>
        <begin position="463"/>
        <end position="490"/>
    </location>
</feature>
<protein>
    <recommendedName>
        <fullName evidence="13">C2H2-type domain-containing protein</fullName>
    </recommendedName>
</protein>
<feature type="domain" description="C2H2-type" evidence="13">
    <location>
        <begin position="491"/>
        <end position="513"/>
    </location>
</feature>
<keyword evidence="6" id="KW-0862">Zinc</keyword>
<dbReference type="GO" id="GO:0008270">
    <property type="term" value="F:zinc ion binding"/>
    <property type="evidence" value="ECO:0007669"/>
    <property type="project" value="UniProtKB-KW"/>
</dbReference>
<dbReference type="FunFam" id="3.30.160.60:FF:000340">
    <property type="entry name" value="zinc finger protein 473 isoform X1"/>
    <property type="match status" value="1"/>
</dbReference>
<keyword evidence="9" id="KW-0804">Transcription</keyword>
<dbReference type="Pfam" id="PF13894">
    <property type="entry name" value="zf-C2H2_4"/>
    <property type="match status" value="2"/>
</dbReference>
<dbReference type="GO" id="GO:0030674">
    <property type="term" value="F:protein-macromolecule adaptor activity"/>
    <property type="evidence" value="ECO:0007669"/>
    <property type="project" value="UniProtKB-ARBA"/>
</dbReference>
<feature type="domain" description="C2H2-type" evidence="13">
    <location>
        <begin position="322"/>
        <end position="349"/>
    </location>
</feature>
<evidence type="ECO:0000256" key="5">
    <source>
        <dbReference type="ARBA" id="ARBA00022771"/>
    </source>
</evidence>
<feature type="compositionally biased region" description="Basic and acidic residues" evidence="12">
    <location>
        <begin position="196"/>
        <end position="209"/>
    </location>
</feature>
<evidence type="ECO:0000256" key="12">
    <source>
        <dbReference type="SAM" id="MobiDB-lite"/>
    </source>
</evidence>
<feature type="region of interest" description="Disordered" evidence="12">
    <location>
        <begin position="144"/>
        <end position="169"/>
    </location>
</feature>
<dbReference type="OMA" id="LANNSEW"/>
<organism evidence="14 15">
    <name type="scientific">Hermetia illucens</name>
    <name type="common">Black soldier fly</name>
    <dbReference type="NCBI Taxonomy" id="343691"/>
    <lineage>
        <taxon>Eukaryota</taxon>
        <taxon>Metazoa</taxon>
        <taxon>Ecdysozoa</taxon>
        <taxon>Arthropoda</taxon>
        <taxon>Hexapoda</taxon>
        <taxon>Insecta</taxon>
        <taxon>Pterygota</taxon>
        <taxon>Neoptera</taxon>
        <taxon>Endopterygota</taxon>
        <taxon>Diptera</taxon>
        <taxon>Brachycera</taxon>
        <taxon>Stratiomyomorpha</taxon>
        <taxon>Stratiomyidae</taxon>
        <taxon>Hermetiinae</taxon>
        <taxon>Hermetia</taxon>
    </lineage>
</organism>
<evidence type="ECO:0000256" key="6">
    <source>
        <dbReference type="ARBA" id="ARBA00022833"/>
    </source>
</evidence>
<feature type="domain" description="C2H2-type" evidence="13">
    <location>
        <begin position="258"/>
        <end position="281"/>
    </location>
</feature>
<dbReference type="PROSITE" id="PS00028">
    <property type="entry name" value="ZINC_FINGER_C2H2_1"/>
    <property type="match status" value="10"/>
</dbReference>
<dbReference type="FunFam" id="3.30.160.60:FF:001498">
    <property type="entry name" value="Zinc finger protein 404"/>
    <property type="match status" value="1"/>
</dbReference>
<dbReference type="PROSITE" id="PS50157">
    <property type="entry name" value="ZINC_FINGER_C2H2_2"/>
    <property type="match status" value="9"/>
</dbReference>
<comment type="similarity">
    <text evidence="2">Belongs to the krueppel C2H2-type zinc-finger protein family.</text>
</comment>
<dbReference type="PANTHER" id="PTHR24393:SF34">
    <property type="entry name" value="PR_SET DOMAIN 13"/>
    <property type="match status" value="1"/>
</dbReference>
<dbReference type="GO" id="GO:0005634">
    <property type="term" value="C:nucleus"/>
    <property type="evidence" value="ECO:0007669"/>
    <property type="project" value="UniProtKB-SubCell"/>
</dbReference>
<dbReference type="AlphaFoldDB" id="A0A7R8UUC1"/>
<dbReference type="FunFam" id="3.30.160.60:FF:000862">
    <property type="entry name" value="zinc finger protein 697"/>
    <property type="match status" value="1"/>
</dbReference>
<dbReference type="EMBL" id="LR899012">
    <property type="protein sequence ID" value="CAD7086815.1"/>
    <property type="molecule type" value="Genomic_DNA"/>
</dbReference>
<evidence type="ECO:0000256" key="9">
    <source>
        <dbReference type="ARBA" id="ARBA00023163"/>
    </source>
</evidence>
<dbReference type="SMART" id="SM00355">
    <property type="entry name" value="ZnF_C2H2"/>
    <property type="match status" value="11"/>
</dbReference>
<dbReference type="GO" id="GO:0000978">
    <property type="term" value="F:RNA polymerase II cis-regulatory region sequence-specific DNA binding"/>
    <property type="evidence" value="ECO:0007669"/>
    <property type="project" value="TreeGrafter"/>
</dbReference>
<dbReference type="InterPro" id="IPR013087">
    <property type="entry name" value="Znf_C2H2_type"/>
</dbReference>
<dbReference type="OrthoDB" id="427030at2759"/>
<evidence type="ECO:0000256" key="3">
    <source>
        <dbReference type="ARBA" id="ARBA00022723"/>
    </source>
</evidence>
<keyword evidence="3" id="KW-0479">Metal-binding</keyword>
<keyword evidence="15" id="KW-1185">Reference proteome</keyword>
<keyword evidence="10" id="KW-0539">Nucleus</keyword>
<dbReference type="InParanoid" id="A0A7R8UUC1"/>
<proteinExistence type="inferred from homology"/>
<accession>A0A7R8UUC1</accession>
<comment type="subcellular location">
    <subcellularLocation>
        <location evidence="1">Nucleus</location>
    </subcellularLocation>
</comment>
<dbReference type="GO" id="GO:0001228">
    <property type="term" value="F:DNA-binding transcription activator activity, RNA polymerase II-specific"/>
    <property type="evidence" value="ECO:0007669"/>
    <property type="project" value="TreeGrafter"/>
</dbReference>
<sequence>MSLLSIEFVDPESLEIKNEAIEEDISNAYSEKSCSDSGVPNAKCGEIFTSSNSGFILMCVFCGGCYRNVPEFGDHMHQNHKNQDEDLYECLWDSGTKGSVDNGDEESDINDCEATEEEFECKNCRKYFRTHLLLEQHKCQPINSQRISGNGEEGAEEVDSKDPVKNTPSNSNWSCNFCNEQYHSQQMLQQHKCKHSKESKEKPIVKETPDVLEATEEPSQQVEKKHSDFACQTDFEDDPDKPANKPKKPQRKKVNPDFYCEICDQLFSYKSFFRKHGMRHAVAPIALQNDPDYLKCCYCGLKLANNSEWYEHENSHTEDIKFKCPDCPKSFKQSHQLKMHERCHTGDRPYKCPHCEAAFSNSTNMKTHVKRVHLRLMPHECTICGKKFVKPGELTIHMRQHTGEKPYQCEDCGKSYTLAVKLNEHRKQHTNLRESKCPLCPMAFNSKKRLSRHMVKHSKLKPHKCATCGQAFSRRNALLTHTKIHQDVKEYVCPICGKAFAQQAGLYSHRKSHLNPLDS</sequence>
<dbReference type="FunFam" id="3.30.160.60:FF:002343">
    <property type="entry name" value="Zinc finger protein 33A"/>
    <property type="match status" value="1"/>
</dbReference>
<evidence type="ECO:0000313" key="15">
    <source>
        <dbReference type="Proteomes" id="UP000594454"/>
    </source>
</evidence>
<dbReference type="Proteomes" id="UP000594454">
    <property type="component" value="Chromosome 4"/>
</dbReference>
<dbReference type="FunFam" id="3.30.160.60:FF:000688">
    <property type="entry name" value="zinc finger protein 197 isoform X1"/>
    <property type="match status" value="1"/>
</dbReference>
<dbReference type="PANTHER" id="PTHR24393">
    <property type="entry name" value="ZINC FINGER PROTEIN"/>
    <property type="match status" value="1"/>
</dbReference>
<keyword evidence="7" id="KW-0805">Transcription regulation</keyword>
<dbReference type="InterPro" id="IPR036236">
    <property type="entry name" value="Znf_C2H2_sf"/>
</dbReference>
<dbReference type="Pfam" id="PF00096">
    <property type="entry name" value="zf-C2H2"/>
    <property type="match status" value="5"/>
</dbReference>
<evidence type="ECO:0000256" key="7">
    <source>
        <dbReference type="ARBA" id="ARBA00023015"/>
    </source>
</evidence>
<feature type="domain" description="C2H2-type" evidence="13">
    <location>
        <begin position="173"/>
        <end position="200"/>
    </location>
</feature>
<feature type="region of interest" description="Disordered" evidence="12">
    <location>
        <begin position="189"/>
        <end position="253"/>
    </location>
</feature>
<evidence type="ECO:0000256" key="8">
    <source>
        <dbReference type="ARBA" id="ARBA00023125"/>
    </source>
</evidence>
<reference evidence="14 15" key="1">
    <citation type="submission" date="2020-11" db="EMBL/GenBank/DDBJ databases">
        <authorList>
            <person name="Wallbank WR R."/>
            <person name="Pardo Diaz C."/>
            <person name="Kozak K."/>
            <person name="Martin S."/>
            <person name="Jiggins C."/>
            <person name="Moest M."/>
            <person name="Warren A I."/>
            <person name="Generalovic N T."/>
            <person name="Byers J.R.P. K."/>
            <person name="Montejo-Kovacevich G."/>
            <person name="Yen C E."/>
        </authorList>
    </citation>
    <scope>NUCLEOTIDE SEQUENCE [LARGE SCALE GENOMIC DNA]</scope>
</reference>
<feature type="domain" description="C2H2-type" evidence="13">
    <location>
        <begin position="350"/>
        <end position="378"/>
    </location>
</feature>
<dbReference type="SUPFAM" id="SSF57667">
    <property type="entry name" value="beta-beta-alpha zinc fingers"/>
    <property type="match status" value="4"/>
</dbReference>
<evidence type="ECO:0000256" key="10">
    <source>
        <dbReference type="ARBA" id="ARBA00023242"/>
    </source>
</evidence>
<gene>
    <name evidence="14" type="ORF">HERILL_LOCUS9558</name>
</gene>
<feature type="domain" description="C2H2-type" evidence="13">
    <location>
        <begin position="379"/>
        <end position="406"/>
    </location>
</feature>
<name>A0A7R8UUC1_HERIL</name>
<feature type="domain" description="C2H2-type" evidence="13">
    <location>
        <begin position="407"/>
        <end position="434"/>
    </location>
</feature>
<feature type="domain" description="C2H2-type" evidence="13">
    <location>
        <begin position="435"/>
        <end position="462"/>
    </location>
</feature>
<evidence type="ECO:0000313" key="14">
    <source>
        <dbReference type="EMBL" id="CAD7086815.1"/>
    </source>
</evidence>
<keyword evidence="8" id="KW-0238">DNA-binding</keyword>
<dbReference type="Gene3D" id="3.30.160.60">
    <property type="entry name" value="Classic Zinc Finger"/>
    <property type="match status" value="8"/>
</dbReference>